<dbReference type="AlphaFoldDB" id="A0A512C6W8"/>
<keyword evidence="2" id="KW-0378">Hydrolase</keyword>
<dbReference type="GO" id="GO:0016787">
    <property type="term" value="F:hydrolase activity"/>
    <property type="evidence" value="ECO:0007669"/>
    <property type="project" value="UniProtKB-KW"/>
</dbReference>
<dbReference type="SUPFAM" id="SSF50475">
    <property type="entry name" value="FMN-binding split barrel"/>
    <property type="match status" value="1"/>
</dbReference>
<comment type="caution">
    <text evidence="2">The sequence shown here is derived from an EMBL/GenBank/DDBJ whole genome shotgun (WGS) entry which is preliminary data.</text>
</comment>
<dbReference type="Pfam" id="PF01243">
    <property type="entry name" value="PNPOx_N"/>
    <property type="match status" value="1"/>
</dbReference>
<evidence type="ECO:0000259" key="1">
    <source>
        <dbReference type="Pfam" id="PF01243"/>
    </source>
</evidence>
<dbReference type="Proteomes" id="UP000321301">
    <property type="component" value="Unassembled WGS sequence"/>
</dbReference>
<feature type="domain" description="Pyridoxamine 5'-phosphate oxidase N-terminal" evidence="1">
    <location>
        <begin position="35"/>
        <end position="155"/>
    </location>
</feature>
<dbReference type="EMBL" id="BJYV01000001">
    <property type="protein sequence ID" value="GEO19961.1"/>
    <property type="molecule type" value="Genomic_DNA"/>
</dbReference>
<dbReference type="PANTHER" id="PTHR42815:SF2">
    <property type="entry name" value="FAD-BINDING, PUTATIVE (AFU_ORTHOLOGUE AFUA_6G07600)-RELATED"/>
    <property type="match status" value="1"/>
</dbReference>
<dbReference type="NCBIfam" id="TIGR04025">
    <property type="entry name" value="PPOX_FMN_DR2398"/>
    <property type="match status" value="1"/>
</dbReference>
<gene>
    <name evidence="2" type="ORF">CQA01_04950</name>
</gene>
<sequence>MKVEFKDQISTVEELREILGYPKEMVQKKAINFIDAHCRDYIAKSPMLLLSTSNEEGKCDVSPRGDPAGFVAILDERYLIIPERPGNKRCDSLVNILSNPQIGLIFIIPGLKETLRINGKALLTRDKELLEKHQINGKFPEVGIVVEVEECFIHCAKAFLRSKLWQPETWLEKEELPSIAKVLADHINSENFSSEEIETVLKESYLTRLY</sequence>
<keyword evidence="3" id="KW-1185">Reference proteome</keyword>
<dbReference type="PANTHER" id="PTHR42815">
    <property type="entry name" value="FAD-BINDING, PUTATIVE (AFU_ORTHOLOGUE AFUA_6G07600)-RELATED"/>
    <property type="match status" value="1"/>
</dbReference>
<evidence type="ECO:0000313" key="3">
    <source>
        <dbReference type="Proteomes" id="UP000321301"/>
    </source>
</evidence>
<dbReference type="InterPro" id="IPR012349">
    <property type="entry name" value="Split_barrel_FMN-bd"/>
</dbReference>
<protein>
    <submittedName>
        <fullName evidence="2">Phosphohydrolase</fullName>
    </submittedName>
</protein>
<proteinExistence type="predicted"/>
<dbReference type="InterPro" id="IPR011576">
    <property type="entry name" value="Pyridox_Oxase_N"/>
</dbReference>
<dbReference type="Gene3D" id="2.30.110.10">
    <property type="entry name" value="Electron Transport, Fmn-binding Protein, Chain A"/>
    <property type="match status" value="1"/>
</dbReference>
<organism evidence="2 3">
    <name type="scientific">Cyclobacterium qasimii</name>
    <dbReference type="NCBI Taxonomy" id="1350429"/>
    <lineage>
        <taxon>Bacteria</taxon>
        <taxon>Pseudomonadati</taxon>
        <taxon>Bacteroidota</taxon>
        <taxon>Cytophagia</taxon>
        <taxon>Cytophagales</taxon>
        <taxon>Cyclobacteriaceae</taxon>
        <taxon>Cyclobacterium</taxon>
    </lineage>
</organism>
<name>A0A512C6W8_9BACT</name>
<dbReference type="InterPro" id="IPR024029">
    <property type="entry name" value="Pyridox_Oxase_FMN-dep"/>
</dbReference>
<evidence type="ECO:0000313" key="2">
    <source>
        <dbReference type="EMBL" id="GEO19961.1"/>
    </source>
</evidence>
<dbReference type="RefSeq" id="WP_020890127.1">
    <property type="nucleotide sequence ID" value="NZ_BJYV01000001.1"/>
</dbReference>
<accession>A0A512C6W8</accession>
<reference evidence="2 3" key="1">
    <citation type="submission" date="2019-07" db="EMBL/GenBank/DDBJ databases">
        <title>Whole genome shotgun sequence of Cyclobacterium qasimii NBRC 106168.</title>
        <authorList>
            <person name="Hosoyama A."/>
            <person name="Uohara A."/>
            <person name="Ohji S."/>
            <person name="Ichikawa N."/>
        </authorList>
    </citation>
    <scope>NUCLEOTIDE SEQUENCE [LARGE SCALE GENOMIC DNA]</scope>
    <source>
        <strain evidence="2 3">NBRC 106168</strain>
    </source>
</reference>